<name>A0AAV4CJ71_9GAST</name>
<gene>
    <name evidence="1" type="ORF">PoB_005762800</name>
</gene>
<evidence type="ECO:0000313" key="1">
    <source>
        <dbReference type="EMBL" id="GFO31123.1"/>
    </source>
</evidence>
<dbReference type="EMBL" id="BLXT01006360">
    <property type="protein sequence ID" value="GFO31123.1"/>
    <property type="molecule type" value="Genomic_DNA"/>
</dbReference>
<sequence length="117" mass="13025">MVVHVLMRKPLWKEWCAGHGAKASNEGMVVQIILRKRLNEGMVVHVLVRKPQKEGMVMLGIVRKSLSEGMVVQVTVRKHLIHGILRHVIGMVVTSNASDASNYLINKTIAEEASHVV</sequence>
<evidence type="ECO:0000313" key="2">
    <source>
        <dbReference type="Proteomes" id="UP000735302"/>
    </source>
</evidence>
<protein>
    <submittedName>
        <fullName evidence="1">Uncharacterized protein</fullName>
    </submittedName>
</protein>
<comment type="caution">
    <text evidence="1">The sequence shown here is derived from an EMBL/GenBank/DDBJ whole genome shotgun (WGS) entry which is preliminary data.</text>
</comment>
<keyword evidence="2" id="KW-1185">Reference proteome</keyword>
<organism evidence="1 2">
    <name type="scientific">Plakobranchus ocellatus</name>
    <dbReference type="NCBI Taxonomy" id="259542"/>
    <lineage>
        <taxon>Eukaryota</taxon>
        <taxon>Metazoa</taxon>
        <taxon>Spiralia</taxon>
        <taxon>Lophotrochozoa</taxon>
        <taxon>Mollusca</taxon>
        <taxon>Gastropoda</taxon>
        <taxon>Heterobranchia</taxon>
        <taxon>Euthyneura</taxon>
        <taxon>Panpulmonata</taxon>
        <taxon>Sacoglossa</taxon>
        <taxon>Placobranchoidea</taxon>
        <taxon>Plakobranchidae</taxon>
        <taxon>Plakobranchus</taxon>
    </lineage>
</organism>
<dbReference type="Proteomes" id="UP000735302">
    <property type="component" value="Unassembled WGS sequence"/>
</dbReference>
<reference evidence="1 2" key="1">
    <citation type="journal article" date="2021" name="Elife">
        <title>Chloroplast acquisition without the gene transfer in kleptoplastic sea slugs, Plakobranchus ocellatus.</title>
        <authorList>
            <person name="Maeda T."/>
            <person name="Takahashi S."/>
            <person name="Yoshida T."/>
            <person name="Shimamura S."/>
            <person name="Takaki Y."/>
            <person name="Nagai Y."/>
            <person name="Toyoda A."/>
            <person name="Suzuki Y."/>
            <person name="Arimoto A."/>
            <person name="Ishii H."/>
            <person name="Satoh N."/>
            <person name="Nishiyama T."/>
            <person name="Hasebe M."/>
            <person name="Maruyama T."/>
            <person name="Minagawa J."/>
            <person name="Obokata J."/>
            <person name="Shigenobu S."/>
        </authorList>
    </citation>
    <scope>NUCLEOTIDE SEQUENCE [LARGE SCALE GENOMIC DNA]</scope>
</reference>
<accession>A0AAV4CJ71</accession>
<dbReference type="AlphaFoldDB" id="A0AAV4CJ71"/>
<proteinExistence type="predicted"/>